<evidence type="ECO:0000313" key="8">
    <source>
        <dbReference type="Proteomes" id="UP000182466"/>
    </source>
</evidence>
<dbReference type="AlphaFoldDB" id="A0A1I7E3V5"/>
<dbReference type="eggNOG" id="COG3505">
    <property type="taxonomic scope" value="Bacteria"/>
</dbReference>
<keyword evidence="8" id="KW-1185">Reference proteome</keyword>
<keyword evidence="4" id="KW-0812">Transmembrane</keyword>
<evidence type="ECO:0000256" key="1">
    <source>
        <dbReference type="ARBA" id="ARBA00004651"/>
    </source>
</evidence>
<evidence type="ECO:0000256" key="5">
    <source>
        <dbReference type="ARBA" id="ARBA00022989"/>
    </source>
</evidence>
<dbReference type="CDD" id="cd01127">
    <property type="entry name" value="TrwB_TraG_TraD_VirD4"/>
    <property type="match status" value="1"/>
</dbReference>
<organism evidence="7 8">
    <name type="scientific">Sedimentitalea nanhaiensis</name>
    <dbReference type="NCBI Taxonomy" id="999627"/>
    <lineage>
        <taxon>Bacteria</taxon>
        <taxon>Pseudomonadati</taxon>
        <taxon>Pseudomonadota</taxon>
        <taxon>Alphaproteobacteria</taxon>
        <taxon>Rhodobacterales</taxon>
        <taxon>Paracoccaceae</taxon>
        <taxon>Sedimentitalea</taxon>
    </lineage>
</organism>
<dbReference type="RefSeq" id="WP_027262331.1">
    <property type="nucleotide sequence ID" value="NZ_FPAW01000043.1"/>
</dbReference>
<evidence type="ECO:0000256" key="6">
    <source>
        <dbReference type="ARBA" id="ARBA00023136"/>
    </source>
</evidence>
<dbReference type="InterPro" id="IPR003688">
    <property type="entry name" value="TraG/VirD4"/>
</dbReference>
<dbReference type="InterPro" id="IPR027417">
    <property type="entry name" value="P-loop_NTPase"/>
</dbReference>
<dbReference type="SUPFAM" id="SSF52540">
    <property type="entry name" value="P-loop containing nucleoside triphosphate hydrolases"/>
    <property type="match status" value="1"/>
</dbReference>
<accession>A0A1I7E3V5</accession>
<sequence length="543" mass="59990">MTIHSNSPYGEARFARLDEVRQKGLFQCGGVEFGLIENRPLYHSNRAGMKITGGAGSGKTSQLALPMILGSNASFVLLDTKNAEITRVIEAHCALQALPLYTIDPFGVSGLPRQRVSLLSYLKPDSNSLVPDSQRFWNALLPDSGGDSRFFDQAGRRFGDAITRHDIYLNGSTSFQSIFEMVSMLRSDFPAWSAWADLAFEHSPADIIATFGEMKDMYAGSAKTFDSVMAGISNALSFMASPAAQETFVSNELADFPLEAMLRGGKAIVSLIVPEELLEPLAPVVRQFFSAIRTVKQRTPSASPINLLIDEAARLGRFGELAELFSIGRGQGITPYVFYQDDGQIARNLGPTGKATIEANAAIMIDLGGGIRDYETARNRSLALGYQTIEVADQLVQTRAQSEAADIWRKVHLEGADPIQAGLRLGQLDYEAAHRTKMRKALMEPEQLLGLDPAKMLVQARGYHLRPFIADKRPYFVQRRFAGHYLPNPNEERDLARVTIQTRFGKRRRAVIEQDCPRELSNLPQYAAGHRSLRFVQGFKPAS</sequence>
<dbReference type="Gene3D" id="3.40.50.300">
    <property type="entry name" value="P-loop containing nucleotide triphosphate hydrolases"/>
    <property type="match status" value="1"/>
</dbReference>
<dbReference type="OrthoDB" id="9759295at2"/>
<name>A0A1I7E3V5_9RHOB</name>
<dbReference type="GO" id="GO:0005886">
    <property type="term" value="C:plasma membrane"/>
    <property type="evidence" value="ECO:0007669"/>
    <property type="project" value="UniProtKB-SubCell"/>
</dbReference>
<evidence type="ECO:0000256" key="2">
    <source>
        <dbReference type="ARBA" id="ARBA00008806"/>
    </source>
</evidence>
<dbReference type="Proteomes" id="UP000182466">
    <property type="component" value="Unassembled WGS sequence"/>
</dbReference>
<keyword evidence="3" id="KW-1003">Cell membrane</keyword>
<keyword evidence="5" id="KW-1133">Transmembrane helix</keyword>
<reference evidence="7 8" key="1">
    <citation type="submission" date="2016-10" db="EMBL/GenBank/DDBJ databases">
        <authorList>
            <person name="de Groot N.N."/>
        </authorList>
    </citation>
    <scope>NUCLEOTIDE SEQUENCE [LARGE SCALE GENOMIC DNA]</scope>
    <source>
        <strain evidence="7 8">CGMCC 1.10959</strain>
    </source>
</reference>
<evidence type="ECO:0000313" key="7">
    <source>
        <dbReference type="EMBL" id="SFU18612.1"/>
    </source>
</evidence>
<proteinExistence type="inferred from homology"/>
<dbReference type="InterPro" id="IPR051539">
    <property type="entry name" value="T4SS-coupling_protein"/>
</dbReference>
<gene>
    <name evidence="7" type="ORF">SAMN05216236_14320</name>
</gene>
<comment type="subcellular location">
    <subcellularLocation>
        <location evidence="1">Cell membrane</location>
        <topology evidence="1">Multi-pass membrane protein</topology>
    </subcellularLocation>
</comment>
<keyword evidence="6" id="KW-0472">Membrane</keyword>
<evidence type="ECO:0000256" key="3">
    <source>
        <dbReference type="ARBA" id="ARBA00022475"/>
    </source>
</evidence>
<dbReference type="PANTHER" id="PTHR37937:SF1">
    <property type="entry name" value="CONJUGATIVE TRANSFER: DNA TRANSPORT"/>
    <property type="match status" value="1"/>
</dbReference>
<dbReference type="STRING" id="999627.SAMN05216236_14320"/>
<dbReference type="PANTHER" id="PTHR37937">
    <property type="entry name" value="CONJUGATIVE TRANSFER: DNA TRANSPORT"/>
    <property type="match status" value="1"/>
</dbReference>
<evidence type="ECO:0000256" key="4">
    <source>
        <dbReference type="ARBA" id="ARBA00022692"/>
    </source>
</evidence>
<comment type="similarity">
    <text evidence="2">Belongs to the VirD4/TraG family.</text>
</comment>
<dbReference type="Pfam" id="PF02534">
    <property type="entry name" value="T4SS-DNA_transf"/>
    <property type="match status" value="1"/>
</dbReference>
<protein>
    <submittedName>
        <fullName evidence="7">Type IV secretion system protein VirD4</fullName>
    </submittedName>
</protein>
<dbReference type="EMBL" id="FPAW01000043">
    <property type="protein sequence ID" value="SFU18612.1"/>
    <property type="molecule type" value="Genomic_DNA"/>
</dbReference>